<dbReference type="EMBL" id="JAGQKZ010000034">
    <property type="protein sequence ID" value="MCA9392289.1"/>
    <property type="molecule type" value="Genomic_DNA"/>
</dbReference>
<evidence type="ECO:0000313" key="1">
    <source>
        <dbReference type="EMBL" id="MCA9392289.1"/>
    </source>
</evidence>
<evidence type="ECO:0000313" key="2">
    <source>
        <dbReference type="Proteomes" id="UP000751518"/>
    </source>
</evidence>
<dbReference type="Proteomes" id="UP000751518">
    <property type="component" value="Unassembled WGS sequence"/>
</dbReference>
<accession>A0A955RR91</accession>
<feature type="non-terminal residue" evidence="1">
    <location>
        <position position="105"/>
    </location>
</feature>
<dbReference type="AlphaFoldDB" id="A0A955RR91"/>
<reference evidence="1" key="2">
    <citation type="journal article" date="2021" name="Microbiome">
        <title>Successional dynamics and alternative stable states in a saline activated sludge microbial community over 9 years.</title>
        <authorList>
            <person name="Wang Y."/>
            <person name="Ye J."/>
            <person name="Ju F."/>
            <person name="Liu L."/>
            <person name="Boyd J.A."/>
            <person name="Deng Y."/>
            <person name="Parks D.H."/>
            <person name="Jiang X."/>
            <person name="Yin X."/>
            <person name="Woodcroft B.J."/>
            <person name="Tyson G.W."/>
            <person name="Hugenholtz P."/>
            <person name="Polz M.F."/>
            <person name="Zhang T."/>
        </authorList>
    </citation>
    <scope>NUCLEOTIDE SEQUENCE</scope>
    <source>
        <strain evidence="1">HKST-UBA03</strain>
    </source>
</reference>
<gene>
    <name evidence="1" type="ORF">KC614_03745</name>
</gene>
<sequence>MRKSVLLDSVLERTATLSGLHNLLDVIVLENMTLRRRTLRLLENISHYSTFLLRVNDFLAVTSIALLHRSHRSGPSLFGTGLKGLANHEVKDRLLLFVHGIVDIL</sequence>
<organism evidence="1 2">
    <name type="scientific">candidate division WWE3 bacterium</name>
    <dbReference type="NCBI Taxonomy" id="2053526"/>
    <lineage>
        <taxon>Bacteria</taxon>
        <taxon>Katanobacteria</taxon>
    </lineage>
</organism>
<proteinExistence type="predicted"/>
<protein>
    <submittedName>
        <fullName evidence="1">Uncharacterized protein</fullName>
    </submittedName>
</protein>
<comment type="caution">
    <text evidence="1">The sequence shown here is derived from an EMBL/GenBank/DDBJ whole genome shotgun (WGS) entry which is preliminary data.</text>
</comment>
<name>A0A955RR91_UNCKA</name>
<reference evidence="1" key="1">
    <citation type="submission" date="2020-04" db="EMBL/GenBank/DDBJ databases">
        <authorList>
            <person name="Zhang T."/>
        </authorList>
    </citation>
    <scope>NUCLEOTIDE SEQUENCE</scope>
    <source>
        <strain evidence="1">HKST-UBA03</strain>
    </source>
</reference>